<evidence type="ECO:0000256" key="4">
    <source>
        <dbReference type="SAM" id="MobiDB-lite"/>
    </source>
</evidence>
<name>A0A7R9V5L9_9CHLO</name>
<dbReference type="Pfam" id="PF16016">
    <property type="entry name" value="VASt"/>
    <property type="match status" value="1"/>
</dbReference>
<organism evidence="6">
    <name type="scientific">Chlamydomonas euryale</name>
    <dbReference type="NCBI Taxonomy" id="1486919"/>
    <lineage>
        <taxon>Eukaryota</taxon>
        <taxon>Viridiplantae</taxon>
        <taxon>Chlorophyta</taxon>
        <taxon>core chlorophytes</taxon>
        <taxon>Chlorophyceae</taxon>
        <taxon>CS clade</taxon>
        <taxon>Chlamydomonadales</taxon>
        <taxon>Chlamydomonadaceae</taxon>
        <taxon>Chlamydomonas</taxon>
    </lineage>
</organism>
<feature type="compositionally biased region" description="Polar residues" evidence="4">
    <location>
        <begin position="123"/>
        <end position="133"/>
    </location>
</feature>
<feature type="compositionally biased region" description="Low complexity" evidence="4">
    <location>
        <begin position="101"/>
        <end position="111"/>
    </location>
</feature>
<feature type="compositionally biased region" description="Polar residues" evidence="4">
    <location>
        <begin position="149"/>
        <end position="159"/>
    </location>
</feature>
<proteinExistence type="predicted"/>
<evidence type="ECO:0000313" key="6">
    <source>
        <dbReference type="EMBL" id="CAD8285190.1"/>
    </source>
</evidence>
<evidence type="ECO:0000256" key="3">
    <source>
        <dbReference type="SAM" id="Coils"/>
    </source>
</evidence>
<feature type="region of interest" description="Disordered" evidence="4">
    <location>
        <begin position="101"/>
        <end position="163"/>
    </location>
</feature>
<dbReference type="GO" id="GO:0120015">
    <property type="term" value="F:sterol transfer activity"/>
    <property type="evidence" value="ECO:0007669"/>
    <property type="project" value="TreeGrafter"/>
</dbReference>
<comment type="subcellular location">
    <subcellularLocation>
        <location evidence="1">Membrane</location>
    </subcellularLocation>
</comment>
<evidence type="ECO:0000256" key="1">
    <source>
        <dbReference type="ARBA" id="ARBA00004370"/>
    </source>
</evidence>
<feature type="region of interest" description="Disordered" evidence="4">
    <location>
        <begin position="214"/>
        <end position="260"/>
    </location>
</feature>
<feature type="region of interest" description="Disordered" evidence="4">
    <location>
        <begin position="1"/>
        <end position="30"/>
    </location>
</feature>
<evidence type="ECO:0000256" key="2">
    <source>
        <dbReference type="ARBA" id="ARBA00023136"/>
    </source>
</evidence>
<dbReference type="PANTHER" id="PTHR23319">
    <property type="entry name" value="GRAM DOMAIN CONTAINING 1B, ISOFORM E"/>
    <property type="match status" value="1"/>
</dbReference>
<evidence type="ECO:0000259" key="5">
    <source>
        <dbReference type="PROSITE" id="PS51778"/>
    </source>
</evidence>
<keyword evidence="3" id="KW-0175">Coiled coil</keyword>
<dbReference type="PROSITE" id="PS51778">
    <property type="entry name" value="VAST"/>
    <property type="match status" value="1"/>
</dbReference>
<feature type="compositionally biased region" description="Acidic residues" evidence="4">
    <location>
        <begin position="231"/>
        <end position="251"/>
    </location>
</feature>
<dbReference type="InterPro" id="IPR051482">
    <property type="entry name" value="Cholesterol_transport"/>
</dbReference>
<feature type="coiled-coil region" evidence="3">
    <location>
        <begin position="422"/>
        <end position="450"/>
    </location>
</feature>
<dbReference type="GO" id="GO:0005886">
    <property type="term" value="C:plasma membrane"/>
    <property type="evidence" value="ECO:0007669"/>
    <property type="project" value="TreeGrafter"/>
</dbReference>
<gene>
    <name evidence="6" type="ORF">CEUR00632_LOCUS5228</name>
</gene>
<dbReference type="GO" id="GO:0140268">
    <property type="term" value="C:endoplasmic reticulum-plasma membrane contact site"/>
    <property type="evidence" value="ECO:0007669"/>
    <property type="project" value="TreeGrafter"/>
</dbReference>
<dbReference type="GO" id="GO:0005789">
    <property type="term" value="C:endoplasmic reticulum membrane"/>
    <property type="evidence" value="ECO:0007669"/>
    <property type="project" value="TreeGrafter"/>
</dbReference>
<protein>
    <recommendedName>
        <fullName evidence="5">VASt domain-containing protein</fullName>
    </recommendedName>
</protein>
<reference evidence="6" key="1">
    <citation type="submission" date="2021-01" db="EMBL/GenBank/DDBJ databases">
        <authorList>
            <person name="Corre E."/>
            <person name="Pelletier E."/>
            <person name="Niang G."/>
            <person name="Scheremetjew M."/>
            <person name="Finn R."/>
            <person name="Kale V."/>
            <person name="Holt S."/>
            <person name="Cochrane G."/>
            <person name="Meng A."/>
            <person name="Brown T."/>
            <person name="Cohen L."/>
        </authorList>
    </citation>
    <scope>NUCLEOTIDE SEQUENCE</scope>
    <source>
        <strain evidence="6">CCMP219</strain>
    </source>
</reference>
<dbReference type="GO" id="GO:0032934">
    <property type="term" value="F:sterol binding"/>
    <property type="evidence" value="ECO:0007669"/>
    <property type="project" value="TreeGrafter"/>
</dbReference>
<feature type="domain" description="VASt" evidence="5">
    <location>
        <begin position="263"/>
        <end position="433"/>
    </location>
</feature>
<keyword evidence="2" id="KW-0472">Membrane</keyword>
<dbReference type="GO" id="GO:0032366">
    <property type="term" value="P:intracellular sterol transport"/>
    <property type="evidence" value="ECO:0007669"/>
    <property type="project" value="TreeGrafter"/>
</dbReference>
<accession>A0A7R9V5L9</accession>
<sequence>MSAPPALGHDLSAASRRSTSNVSIRRRDKGGMGRSIFDSLMHKLGNDGKPNAMCPVVVKLLSGATTTLADAKTQFKDGTGKLVSGLNEHYADVYKDLPSARASGAGSGMSSDDPHRHSISFGRMTTSAGTMPVTSAPAHGLPADAGAQQPGSPSGTSVNDVGGLPESTGLALLRTFVTLPDTDASAFEYTRTMEVYCNDVLCGSPELTMHLSLEPFTPEQDDGPAVRHTAEDDDEADDAVDDDGDDDEDDGSPPPEPIVAPPALQVIAAEVVAHARPLKVFDTAFALDSEFAKKMANAEALRDVKTGAWTTVGGLRTRNVTYIRPISVPLPFSPKECNVLEVHTVAVKEPGGFVMRKKVTTDAPKGDLFYVDIEVAGVADGAGRTRVRVSFQVEWVKNAGMLKGVIEGGAISGTKKLQEDWANALAAELRAVTRRAAAADEDRMKELREEVTTVAAAAATAASVSAPRGKMPVLSLLQQTKVVVLALSFLMLHLWIGFALWSIAHSLRALSEAAGGAGGDAGGCGAPTALIAPGSPMEEDGATMIVAAGRPASDDGEEGVSVPESWTFFQGFDSPGGDLFRLHFDPHSQAGPLSQLLEAADKVPNCIAFHSSGHLKAALQPRASWTLRDDDGSAVAHMRTNAHAHTAVVQPHAAAVHTHVHTAVAADASSSGVAHPNLLVVDMPEGQYGLYVRTQCLPFIEAGCSSWAADAAAAPTPPDTSGWTFFPGMDSPGGDICQAITQDSHAGQAPPALTSVDGSITSSSAIALLAMAKPLVVAFNSNGWLKKVLQPMHGWVKWTTEAGKGLFVRNDVLMALLSGVLAHVQGNQLAPVQLAGWTFIQGVDSLGGDVHWAWQHANNPVKLAEEACQIDAVIAFNTNGYIKTALRPRLQWTKVDVWADKPSSGIYVHNSVLWKLLVT</sequence>
<dbReference type="AlphaFoldDB" id="A0A7R9V5L9"/>
<dbReference type="InterPro" id="IPR031968">
    <property type="entry name" value="VASt"/>
</dbReference>
<dbReference type="PANTHER" id="PTHR23319:SF34">
    <property type="entry name" value="C2 DOMAIN-CONTAINING PROTEIN"/>
    <property type="match status" value="1"/>
</dbReference>
<dbReference type="EMBL" id="HBEC01011419">
    <property type="protein sequence ID" value="CAD8285190.1"/>
    <property type="molecule type" value="Transcribed_RNA"/>
</dbReference>